<dbReference type="Gene3D" id="3.20.20.80">
    <property type="entry name" value="Glycosidases"/>
    <property type="match status" value="1"/>
</dbReference>
<dbReference type="InterPro" id="IPR029018">
    <property type="entry name" value="Hex-like_dom2"/>
</dbReference>
<evidence type="ECO:0000256" key="2">
    <source>
        <dbReference type="ARBA" id="ARBA00006285"/>
    </source>
</evidence>
<dbReference type="InterPro" id="IPR004867">
    <property type="entry name" value="CHB_C_dom"/>
</dbReference>
<evidence type="ECO:0000256" key="5">
    <source>
        <dbReference type="ARBA" id="ARBA00023295"/>
    </source>
</evidence>
<protein>
    <recommendedName>
        <fullName evidence="3">beta-N-acetylhexosaminidase</fullName>
        <ecNumber evidence="3">3.2.1.52</ecNumber>
    </recommendedName>
    <alternativeName>
        <fullName evidence="6">Beta-N-acetylhexosaminidase</fullName>
    </alternativeName>
    <alternativeName>
        <fullName evidence="7">N-acetyl-beta-glucosaminidase</fullName>
    </alternativeName>
</protein>
<dbReference type="InterPro" id="IPR015883">
    <property type="entry name" value="Glyco_hydro_20_cat"/>
</dbReference>
<dbReference type="SUPFAM" id="SSF49384">
    <property type="entry name" value="Carbohydrate-binding domain"/>
    <property type="match status" value="1"/>
</dbReference>
<keyword evidence="11" id="KW-1185">Reference proteome</keyword>
<dbReference type="InterPro" id="IPR008965">
    <property type="entry name" value="CBM2/CBM3_carb-bd_dom_sf"/>
</dbReference>
<feature type="domain" description="Chitobiase/beta-hexosaminidases N-terminal" evidence="9">
    <location>
        <begin position="31"/>
        <end position="196"/>
    </location>
</feature>
<organism evidence="10 11">
    <name type="scientific">Catenovulum sediminis</name>
    <dbReference type="NCBI Taxonomy" id="1740262"/>
    <lineage>
        <taxon>Bacteria</taxon>
        <taxon>Pseudomonadati</taxon>
        <taxon>Pseudomonadota</taxon>
        <taxon>Gammaproteobacteria</taxon>
        <taxon>Alteromonadales</taxon>
        <taxon>Alteromonadaceae</taxon>
        <taxon>Catenovulum</taxon>
    </lineage>
</organism>
<evidence type="ECO:0000256" key="3">
    <source>
        <dbReference type="ARBA" id="ARBA00012663"/>
    </source>
</evidence>
<comment type="caution">
    <text evidence="10">The sequence shown here is derived from an EMBL/GenBank/DDBJ whole genome shotgun (WGS) entry which is preliminary data.</text>
</comment>
<sequence>MNRFILFSLLFCHLSWAEGLTSQSQVEQFSQTLDIRYQHLTNRVESGCDEQRGSGFCFKAQLALTLPYDLQADNFAIYFSHVAPIQKDFSSLFDIEHINGDLHRLTANSSFTGFSKNQTYTISFLADYWHLSEFDMIPNYFVAVDGVEPQIIKSTVAKIDDMTQQEILPFVEPYTDYEKQFKRTPNDKTRWATSEVLYTQNQSRLMELDKAQNLIQTRVIPKVKQLQATGDVLNIEKGIAVFVSANVDSQKIQQALNRLQKLGIKQAAEGVSLKLIKKSGFSHPSAYQVAISQQQIQINAASESGLFYGLQTLAGLYDLNTPNQLPVVNIFDEPHFDFRGVHIDVSRNFHGKDLLMTMIEQMGAYKLNKLHLHLGDDEGWRVEIPGLPELTEVGAFRCFDLQDKKCLQPQLGSGPSINTEVNGFLSVQEYIDLVQYADQHHIQVIPSFDMPGHSRAAIKAMEVRYQKLMQAGKKQQAEAYLLSDFADKTVYSSIQFYNDNTINVCMPSAYKFVDKVVSELQALHIKAGQALTKYHMGADETAGAWVDSPACKKLMKANPQLKKSEDLGAYFIAKVAHLLADKGIMPAAWSDGLSHVDAENLPAKVHSNVWSVLAWDGHKTAQQHANNGWEVILSHPDVTYFDFPYEADPKERGYYWGTRSTNSYQVFQFMPENLPVHAEIWRDRENKGYQVDDTDQKTQLKAGKKYSGIQAHLWSETTRARASVEYLFFPRLLALAERAWHQADWATKYQAGRVYNQNSQFFTQHQQMKADWTLFSHAVGGKEKLKLDRENIRYRVATPGATLDSNGVLRMNHIFSGTQLYYRIDKGEWLLYQSAVKVSGNIEVRAQSADGKRYSRILQVN</sequence>
<dbReference type="EC" id="3.2.1.52" evidence="3"/>
<feature type="signal peptide" evidence="8">
    <location>
        <begin position="1"/>
        <end position="17"/>
    </location>
</feature>
<dbReference type="Proteomes" id="UP001467690">
    <property type="component" value="Unassembled WGS sequence"/>
</dbReference>
<dbReference type="InterPro" id="IPR025705">
    <property type="entry name" value="Beta_hexosaminidase_sua/sub"/>
</dbReference>
<name>A0ABV1RED0_9ALTE</name>
<dbReference type="SUPFAM" id="SSF51445">
    <property type="entry name" value="(Trans)glycosidases"/>
    <property type="match status" value="1"/>
</dbReference>
<dbReference type="InterPro" id="IPR015882">
    <property type="entry name" value="HEX_bac_N"/>
</dbReference>
<dbReference type="Gene3D" id="2.60.40.290">
    <property type="match status" value="1"/>
</dbReference>
<dbReference type="RefSeq" id="WP_350400794.1">
    <property type="nucleotide sequence ID" value="NZ_JBELOE010000080.1"/>
</dbReference>
<evidence type="ECO:0000256" key="4">
    <source>
        <dbReference type="ARBA" id="ARBA00022801"/>
    </source>
</evidence>
<dbReference type="InterPro" id="IPR017853">
    <property type="entry name" value="GH"/>
</dbReference>
<dbReference type="InterPro" id="IPR013783">
    <property type="entry name" value="Ig-like_fold"/>
</dbReference>
<dbReference type="Pfam" id="PF02838">
    <property type="entry name" value="Glyco_hydro_20b"/>
    <property type="match status" value="1"/>
</dbReference>
<gene>
    <name evidence="10" type="ORF">ABS311_04120</name>
</gene>
<dbReference type="EMBL" id="JBELOE010000080">
    <property type="protein sequence ID" value="MER2491062.1"/>
    <property type="molecule type" value="Genomic_DNA"/>
</dbReference>
<dbReference type="SMART" id="SM01081">
    <property type="entry name" value="CHB_HEX"/>
    <property type="match status" value="1"/>
</dbReference>
<dbReference type="SUPFAM" id="SSF55545">
    <property type="entry name" value="beta-N-acetylhexosaminidase-like domain"/>
    <property type="match status" value="1"/>
</dbReference>
<dbReference type="Pfam" id="PF03174">
    <property type="entry name" value="CHB_HEX_C"/>
    <property type="match status" value="1"/>
</dbReference>
<accession>A0ABV1RED0</accession>
<dbReference type="PRINTS" id="PR00738">
    <property type="entry name" value="GLHYDRLASE20"/>
</dbReference>
<keyword evidence="5" id="KW-0326">Glycosidase</keyword>
<dbReference type="Gene3D" id="2.60.40.10">
    <property type="entry name" value="Immunoglobulins"/>
    <property type="match status" value="1"/>
</dbReference>
<evidence type="ECO:0000256" key="8">
    <source>
        <dbReference type="SAM" id="SignalP"/>
    </source>
</evidence>
<feature type="chain" id="PRO_5046553772" description="beta-N-acetylhexosaminidase" evidence="8">
    <location>
        <begin position="18"/>
        <end position="861"/>
    </location>
</feature>
<dbReference type="InterPro" id="IPR012291">
    <property type="entry name" value="CBM2_carb-bd_dom_sf"/>
</dbReference>
<dbReference type="Pfam" id="PF03173">
    <property type="entry name" value="CHB_HEX"/>
    <property type="match status" value="1"/>
</dbReference>
<dbReference type="CDD" id="cd02847">
    <property type="entry name" value="E_set_Chitobiase_C"/>
    <property type="match status" value="1"/>
</dbReference>
<dbReference type="PANTHER" id="PTHR22600:SF57">
    <property type="entry name" value="BETA-N-ACETYLHEXOSAMINIDASE"/>
    <property type="match status" value="1"/>
</dbReference>
<evidence type="ECO:0000313" key="11">
    <source>
        <dbReference type="Proteomes" id="UP001467690"/>
    </source>
</evidence>
<dbReference type="SUPFAM" id="SSF81296">
    <property type="entry name" value="E set domains"/>
    <property type="match status" value="1"/>
</dbReference>
<evidence type="ECO:0000256" key="1">
    <source>
        <dbReference type="ARBA" id="ARBA00001231"/>
    </source>
</evidence>
<evidence type="ECO:0000259" key="9">
    <source>
        <dbReference type="SMART" id="SM01081"/>
    </source>
</evidence>
<evidence type="ECO:0000256" key="7">
    <source>
        <dbReference type="ARBA" id="ARBA00033000"/>
    </source>
</evidence>
<keyword evidence="4" id="KW-0378">Hydrolase</keyword>
<comment type="catalytic activity">
    <reaction evidence="1">
        <text>Hydrolysis of terminal non-reducing N-acetyl-D-hexosamine residues in N-acetyl-beta-D-hexosaminides.</text>
        <dbReference type="EC" id="3.2.1.52"/>
    </reaction>
</comment>
<keyword evidence="8" id="KW-0732">Signal</keyword>
<evidence type="ECO:0000256" key="6">
    <source>
        <dbReference type="ARBA" id="ARBA00030512"/>
    </source>
</evidence>
<dbReference type="InterPro" id="IPR014756">
    <property type="entry name" value="Ig_E-set"/>
</dbReference>
<comment type="similarity">
    <text evidence="2">Belongs to the glycosyl hydrolase 20 family.</text>
</comment>
<dbReference type="Pfam" id="PF00728">
    <property type="entry name" value="Glyco_hydro_20"/>
    <property type="match status" value="1"/>
</dbReference>
<dbReference type="Gene3D" id="3.30.379.10">
    <property type="entry name" value="Chitobiase/beta-hexosaminidase domain 2-like"/>
    <property type="match status" value="1"/>
</dbReference>
<proteinExistence type="inferred from homology"/>
<dbReference type="InterPro" id="IPR004866">
    <property type="entry name" value="CHB/HEX_N_dom"/>
</dbReference>
<reference evidence="10 11" key="1">
    <citation type="submission" date="2024-06" db="EMBL/GenBank/DDBJ databases">
        <authorList>
            <person name="Chen R.Y."/>
        </authorList>
    </citation>
    <scope>NUCLEOTIDE SEQUENCE [LARGE SCALE GENOMIC DNA]</scope>
    <source>
        <strain evidence="10 11">D2</strain>
    </source>
</reference>
<evidence type="ECO:0000313" key="10">
    <source>
        <dbReference type="EMBL" id="MER2491062.1"/>
    </source>
</evidence>
<dbReference type="PANTHER" id="PTHR22600">
    <property type="entry name" value="BETA-HEXOSAMINIDASE"/>
    <property type="match status" value="1"/>
</dbReference>